<evidence type="ECO:0000256" key="1">
    <source>
        <dbReference type="SAM" id="Phobius"/>
    </source>
</evidence>
<dbReference type="Pfam" id="PF13240">
    <property type="entry name" value="Zn_Ribbon_1"/>
    <property type="match status" value="1"/>
</dbReference>
<accession>A0A1H7F5L1</accession>
<dbReference type="AlphaFoldDB" id="A0A1H7F5L1"/>
<dbReference type="InterPro" id="IPR026870">
    <property type="entry name" value="Zinc_ribbon_dom"/>
</dbReference>
<dbReference type="RefSeq" id="WP_091698553.1">
    <property type="nucleotide sequence ID" value="NZ_FOAK01000001.1"/>
</dbReference>
<evidence type="ECO:0000259" key="2">
    <source>
        <dbReference type="Pfam" id="PF13240"/>
    </source>
</evidence>
<feature type="transmembrane region" description="Helical" evidence="1">
    <location>
        <begin position="61"/>
        <end position="79"/>
    </location>
</feature>
<feature type="domain" description="Zinc-ribbon" evidence="2">
    <location>
        <begin position="2"/>
        <end position="24"/>
    </location>
</feature>
<dbReference type="Gene3D" id="4.10.1060.50">
    <property type="match status" value="1"/>
</dbReference>
<dbReference type="STRING" id="190974.SAMN05216439_0579"/>
<evidence type="ECO:0000313" key="3">
    <source>
        <dbReference type="EMBL" id="SEK20667.1"/>
    </source>
</evidence>
<dbReference type="Proteomes" id="UP000199506">
    <property type="component" value="Unassembled WGS sequence"/>
</dbReference>
<proteinExistence type="predicted"/>
<evidence type="ECO:0000313" key="4">
    <source>
        <dbReference type="Proteomes" id="UP000199506"/>
    </source>
</evidence>
<reference evidence="3 4" key="1">
    <citation type="submission" date="2016-10" db="EMBL/GenBank/DDBJ databases">
        <authorList>
            <person name="de Groot N.N."/>
        </authorList>
    </citation>
    <scope>NUCLEOTIDE SEQUENCE [LARGE SCALE GENOMIC DNA]</scope>
    <source>
        <strain evidence="3 4">DSM 11978</strain>
    </source>
</reference>
<organism evidence="3 4">
    <name type="scientific">Methanobrevibacter gottschalkii</name>
    <dbReference type="NCBI Taxonomy" id="190974"/>
    <lineage>
        <taxon>Archaea</taxon>
        <taxon>Methanobacteriati</taxon>
        <taxon>Methanobacteriota</taxon>
        <taxon>Methanomada group</taxon>
        <taxon>Methanobacteria</taxon>
        <taxon>Methanobacteriales</taxon>
        <taxon>Methanobacteriaceae</taxon>
        <taxon>Methanobrevibacter</taxon>
    </lineage>
</organism>
<keyword evidence="1" id="KW-0812">Transmembrane</keyword>
<protein>
    <submittedName>
        <fullName evidence="3">Zinc-ribbon domain-containing protein</fullName>
    </submittedName>
</protein>
<name>A0A1H7F5L1_9EURY</name>
<gene>
    <name evidence="3" type="ORF">SAMN05216439_0579</name>
</gene>
<dbReference type="InterPro" id="IPR038587">
    <property type="entry name" value="Ribosomal_eL40_sf"/>
</dbReference>
<keyword evidence="1" id="KW-0472">Membrane</keyword>
<keyword evidence="1" id="KW-1133">Transmembrane helix</keyword>
<sequence>MYCRNCGEENPEEAVFCKNCGTKLKDDEIKKTVIEPSVEENTYNNNQNIRSTTNTNTNNESWIECCLCLIGIFIIFAIIGSI</sequence>
<dbReference type="OrthoDB" id="78418at2157"/>
<dbReference type="EMBL" id="FOAK01000001">
    <property type="protein sequence ID" value="SEK20667.1"/>
    <property type="molecule type" value="Genomic_DNA"/>
</dbReference>